<sequence length="771" mass="91003">MIYFKVGITSITVNRKTYYTGTSIIFKSDINNKKISFGRIRAIVHNEDKEILIKVEIYLEFHELPQTLQKKKIFLNNILWLYKNQFIFILPKNLVTSQEILFDDNDEYINNQNNYIIKEILYKKPGTEATWITRHIKFRHFLPLEYIQEPKNLKNLPVKKIFLDLYFDDFGIYRTIYHSLDGVYIQVGNMPFDLRKLLKNHFIIGFVPFGASFNEFIKPFVRDIQLLEKGIPMKINNIEYLIIGGLGVVTADLPQGNDLCGIKRYSANHGYRNCFVLREQLSDKNYNCLQNARYLHQIKKLRQQYNLLKSIQEKKDFATKYGISIQLSPFSYLKFNPFQQIPQDAYHAVSGKIARLMEITMNLLSESGKKLFIKNWKYFKFSSTWSKMPSPTSHSRSHFMSDYQRFTMIVPFILNQVWSKMAICTKTIFSLSFLNDDYKKLEILLQEERDLLIKIFPEFKNLPNMHINFHLIQHALSYTNLINISVGVKEMVHRTFKNFASHTNKKEIDFDLIKRYITMEGIRNFFDNNPNYKNFNLFNDWYITSGLNISEEIVSPFQHIQNIKVSRQLKKKEIQNFNLNNISIHLLRVYTNQLKKEELLTNKKIKFYNSIYYEVKNENGVINKIKIKSGDVIEIEEETTEKLTYAIVRAIISHKGNDTNNYLFFYIKWYNEIPGSENNLLGGCLQFKLCDNEKWDVIFPINIVDQQQRVHFVHNCTTVCKTGSENNLLGGCLQFKLCDNEKWDVIFPINIVDQQQRVHFVHNCTTVCKTG</sequence>
<dbReference type="OrthoDB" id="2440360at2759"/>
<evidence type="ECO:0000313" key="1">
    <source>
        <dbReference type="EMBL" id="RHZ49802.1"/>
    </source>
</evidence>
<evidence type="ECO:0008006" key="3">
    <source>
        <dbReference type="Google" id="ProtNLM"/>
    </source>
</evidence>
<accession>A0A397GFK3</accession>
<comment type="caution">
    <text evidence="1">The sequence shown here is derived from an EMBL/GenBank/DDBJ whole genome shotgun (WGS) entry which is preliminary data.</text>
</comment>
<organism evidence="1 2">
    <name type="scientific">Diversispora epigaea</name>
    <dbReference type="NCBI Taxonomy" id="1348612"/>
    <lineage>
        <taxon>Eukaryota</taxon>
        <taxon>Fungi</taxon>
        <taxon>Fungi incertae sedis</taxon>
        <taxon>Mucoromycota</taxon>
        <taxon>Glomeromycotina</taxon>
        <taxon>Glomeromycetes</taxon>
        <taxon>Diversisporales</taxon>
        <taxon>Diversisporaceae</taxon>
        <taxon>Diversispora</taxon>
    </lineage>
</organism>
<proteinExistence type="predicted"/>
<dbReference type="STRING" id="1348612.A0A397GFK3"/>
<gene>
    <name evidence="1" type="ORF">Glove_511g27</name>
</gene>
<dbReference type="AlphaFoldDB" id="A0A397GFK3"/>
<evidence type="ECO:0000313" key="2">
    <source>
        <dbReference type="Proteomes" id="UP000266861"/>
    </source>
</evidence>
<protein>
    <recommendedName>
        <fullName evidence="3">BAH domain-containing protein</fullName>
    </recommendedName>
</protein>
<name>A0A397GFK3_9GLOM</name>
<dbReference type="EMBL" id="PQFF01000443">
    <property type="protein sequence ID" value="RHZ49802.1"/>
    <property type="molecule type" value="Genomic_DNA"/>
</dbReference>
<dbReference type="Proteomes" id="UP000266861">
    <property type="component" value="Unassembled WGS sequence"/>
</dbReference>
<keyword evidence="2" id="KW-1185">Reference proteome</keyword>
<reference evidence="1 2" key="1">
    <citation type="submission" date="2018-08" db="EMBL/GenBank/DDBJ databases">
        <title>Genome and evolution of the arbuscular mycorrhizal fungus Diversispora epigaea (formerly Glomus versiforme) and its bacterial endosymbionts.</title>
        <authorList>
            <person name="Sun X."/>
            <person name="Fei Z."/>
            <person name="Harrison M."/>
        </authorList>
    </citation>
    <scope>NUCLEOTIDE SEQUENCE [LARGE SCALE GENOMIC DNA]</scope>
    <source>
        <strain evidence="1 2">IT104</strain>
    </source>
</reference>